<keyword evidence="11" id="KW-1185">Reference proteome</keyword>
<dbReference type="CDD" id="cd22908">
    <property type="entry name" value="HFD_NFYC-like"/>
    <property type="match status" value="1"/>
</dbReference>
<feature type="region of interest" description="Disordered" evidence="8">
    <location>
        <begin position="1"/>
        <end position="23"/>
    </location>
</feature>
<keyword evidence="2" id="KW-0805">Transcription regulation</keyword>
<dbReference type="InterPro" id="IPR007125">
    <property type="entry name" value="H2A/H2B/H3"/>
</dbReference>
<keyword evidence="6" id="KW-0539">Nucleus</keyword>
<sequence>MADPNGLTGVTDPSHASLQQGASAAPLAQPPLQGMMQVHQGMQYGGPSASMYQPQQQYVPIPQHQQNEQLRQFWLQQHREIQEVGTDPAEFKNHQLPLARIKKIMKSDEDVRMISAEAPVLFAKACEMFILELTLRSWNHSEENKRRTLQRNDIAAAITRTDIFDFLVDIVPREERDESLRPGQPMPNMPMPGPMGYWPSGQPGQMGHPGSDPAQPPLSGQVQQGQQPQQYPQVVPNMAPRPAGMQMDPSMMQAYYMQQHAGQQDQQQQPALQQPQGQWQHLSQQQRPMQMQSFDRKPSDEQTNGQ</sequence>
<evidence type="ECO:0000256" key="1">
    <source>
        <dbReference type="ARBA" id="ARBA00004123"/>
    </source>
</evidence>
<keyword evidence="5" id="KW-0804">Transcription</keyword>
<organism evidence="10 11">
    <name type="scientific">Coccomyxa viridis</name>
    <dbReference type="NCBI Taxonomy" id="1274662"/>
    <lineage>
        <taxon>Eukaryota</taxon>
        <taxon>Viridiplantae</taxon>
        <taxon>Chlorophyta</taxon>
        <taxon>core chlorophytes</taxon>
        <taxon>Trebouxiophyceae</taxon>
        <taxon>Trebouxiophyceae incertae sedis</taxon>
        <taxon>Coccomyxaceae</taxon>
        <taxon>Coccomyxa</taxon>
    </lineage>
</organism>
<dbReference type="PANTHER" id="PTHR10252:SF8">
    <property type="entry name" value="NUCLEAR TRANSCRIPTION FACTOR Y SUBUNIT GAMMA"/>
    <property type="match status" value="1"/>
</dbReference>
<comment type="subcellular location">
    <subcellularLocation>
        <location evidence="1">Nucleus</location>
    </subcellularLocation>
</comment>
<dbReference type="Pfam" id="PF00125">
    <property type="entry name" value="Histone"/>
    <property type="match status" value="1"/>
</dbReference>
<evidence type="ECO:0000256" key="3">
    <source>
        <dbReference type="ARBA" id="ARBA00023125"/>
    </source>
</evidence>
<evidence type="ECO:0000259" key="9">
    <source>
        <dbReference type="Pfam" id="PF00125"/>
    </source>
</evidence>
<dbReference type="InterPro" id="IPR009072">
    <property type="entry name" value="Histone-fold"/>
</dbReference>
<evidence type="ECO:0000256" key="5">
    <source>
        <dbReference type="ARBA" id="ARBA00023163"/>
    </source>
</evidence>
<name>A0ABP1GJJ5_9CHLO</name>
<dbReference type="Gene3D" id="1.10.20.10">
    <property type="entry name" value="Histone, subunit A"/>
    <property type="match status" value="1"/>
</dbReference>
<feature type="compositionally biased region" description="Low complexity" evidence="8">
    <location>
        <begin position="217"/>
        <end position="236"/>
    </location>
</feature>
<accession>A0ABP1GJJ5</accession>
<gene>
    <name evidence="10" type="primary">g13284</name>
    <name evidence="10" type="ORF">VP750_LOCUS11779</name>
</gene>
<evidence type="ECO:0000313" key="10">
    <source>
        <dbReference type="EMBL" id="CAL5229873.1"/>
    </source>
</evidence>
<dbReference type="EMBL" id="CAXHTA020000021">
    <property type="protein sequence ID" value="CAL5229873.1"/>
    <property type="molecule type" value="Genomic_DNA"/>
</dbReference>
<comment type="similarity">
    <text evidence="7">Belongs to the NFYC/HAP5 subunit family.</text>
</comment>
<evidence type="ECO:0000256" key="2">
    <source>
        <dbReference type="ARBA" id="ARBA00023015"/>
    </source>
</evidence>
<reference evidence="10 11" key="1">
    <citation type="submission" date="2024-06" db="EMBL/GenBank/DDBJ databases">
        <authorList>
            <person name="Kraege A."/>
            <person name="Thomma B."/>
        </authorList>
    </citation>
    <scope>NUCLEOTIDE SEQUENCE [LARGE SCALE GENOMIC DNA]</scope>
</reference>
<dbReference type="InterPro" id="IPR050568">
    <property type="entry name" value="Transcr_DNA_Rep_Reg"/>
</dbReference>
<evidence type="ECO:0000256" key="4">
    <source>
        <dbReference type="ARBA" id="ARBA00023159"/>
    </source>
</evidence>
<feature type="compositionally biased region" description="Low complexity" evidence="8">
    <location>
        <begin position="258"/>
        <end position="286"/>
    </location>
</feature>
<dbReference type="Proteomes" id="UP001497392">
    <property type="component" value="Unassembled WGS sequence"/>
</dbReference>
<protein>
    <submittedName>
        <fullName evidence="10">G13284 protein</fullName>
    </submittedName>
</protein>
<dbReference type="SUPFAM" id="SSF47113">
    <property type="entry name" value="Histone-fold"/>
    <property type="match status" value="1"/>
</dbReference>
<keyword evidence="4" id="KW-0010">Activator</keyword>
<feature type="compositionally biased region" description="Pro residues" evidence="8">
    <location>
        <begin position="184"/>
        <end position="193"/>
    </location>
</feature>
<feature type="region of interest" description="Disordered" evidence="8">
    <location>
        <begin position="175"/>
        <end position="306"/>
    </location>
</feature>
<feature type="domain" description="Core Histone H2A/H2B/H3" evidence="9">
    <location>
        <begin position="88"/>
        <end position="158"/>
    </location>
</feature>
<proteinExistence type="inferred from homology"/>
<comment type="caution">
    <text evidence="10">The sequence shown here is derived from an EMBL/GenBank/DDBJ whole genome shotgun (WGS) entry which is preliminary data.</text>
</comment>
<evidence type="ECO:0000256" key="6">
    <source>
        <dbReference type="ARBA" id="ARBA00023242"/>
    </source>
</evidence>
<evidence type="ECO:0000256" key="8">
    <source>
        <dbReference type="SAM" id="MobiDB-lite"/>
    </source>
</evidence>
<dbReference type="PANTHER" id="PTHR10252">
    <property type="entry name" value="HISTONE-LIKE TRANSCRIPTION FACTOR CCAAT-RELATED"/>
    <property type="match status" value="1"/>
</dbReference>
<evidence type="ECO:0000313" key="11">
    <source>
        <dbReference type="Proteomes" id="UP001497392"/>
    </source>
</evidence>
<evidence type="ECO:0000256" key="7">
    <source>
        <dbReference type="ARBA" id="ARBA00038129"/>
    </source>
</evidence>
<keyword evidence="3" id="KW-0238">DNA-binding</keyword>